<evidence type="ECO:0008006" key="2">
    <source>
        <dbReference type="Google" id="ProtNLM"/>
    </source>
</evidence>
<proteinExistence type="predicted"/>
<gene>
    <name evidence="1" type="ORF">DSM112329_02578</name>
</gene>
<dbReference type="EMBL" id="CP114014">
    <property type="protein sequence ID" value="XAY05720.1"/>
    <property type="molecule type" value="Genomic_DNA"/>
</dbReference>
<dbReference type="KEGG" id="parq:DSM112329_02578"/>
<accession>A0AAU7AVV8</accession>
<dbReference type="InterPro" id="IPR006311">
    <property type="entry name" value="TAT_signal"/>
</dbReference>
<name>A0AAU7AVV8_9ACTN</name>
<sequence length="208" mass="21111">MHEGGVQTFGRAAFLRAGMVGAATVAGTALVAPSARAGLPAPVPVDDDVGYLQFTATGELVAVSLGTTLLQAPGFTAAQRQRLQALRAGSKRHLARLSLVLGADAPQFGDFDLQVPAPPGGTPKARLATSLDLAGLLAGVYLAAVSDTVDAATRGLHGRLLWSQAQQVSTLRVLSGLPSVAGGLPVPIPLEAAVPRLDAYLADAEPPV</sequence>
<dbReference type="AlphaFoldDB" id="A0AAU7AVV8"/>
<protein>
    <recommendedName>
        <fullName evidence="2">DUF4439 domain-containing protein</fullName>
    </recommendedName>
</protein>
<dbReference type="PROSITE" id="PS51318">
    <property type="entry name" value="TAT"/>
    <property type="match status" value="1"/>
</dbReference>
<organism evidence="1">
    <name type="scientific">Paraconexibacter sp. AEG42_29</name>
    <dbReference type="NCBI Taxonomy" id="2997339"/>
    <lineage>
        <taxon>Bacteria</taxon>
        <taxon>Bacillati</taxon>
        <taxon>Actinomycetota</taxon>
        <taxon>Thermoleophilia</taxon>
        <taxon>Solirubrobacterales</taxon>
        <taxon>Paraconexibacteraceae</taxon>
        <taxon>Paraconexibacter</taxon>
    </lineage>
</organism>
<reference evidence="1" key="1">
    <citation type="submission" date="2022-12" db="EMBL/GenBank/DDBJ databases">
        <title>Paraconexibacter alkalitolerans sp. nov. and Baekduia alba sp. nov., isolated from soil and emended description of the genera Paraconexibacter (Chun et al., 2020) and Baekduia (An et al., 2020).</title>
        <authorList>
            <person name="Vieira S."/>
            <person name="Huber K.J."/>
            <person name="Geppert A."/>
            <person name="Wolf J."/>
            <person name="Neumann-Schaal M."/>
            <person name="Muesken M."/>
            <person name="Overmann J."/>
        </authorList>
    </citation>
    <scope>NUCLEOTIDE SEQUENCE</scope>
    <source>
        <strain evidence="1">AEG42_29</strain>
    </source>
</reference>
<evidence type="ECO:0000313" key="1">
    <source>
        <dbReference type="EMBL" id="XAY05720.1"/>
    </source>
</evidence>